<comment type="caution">
    <text evidence="3">The sequence shown here is derived from an EMBL/GenBank/DDBJ whole genome shotgun (WGS) entry which is preliminary data.</text>
</comment>
<feature type="compositionally biased region" description="Basic and acidic residues" evidence="1">
    <location>
        <begin position="340"/>
        <end position="361"/>
    </location>
</feature>
<dbReference type="EMBL" id="AZFX01000094">
    <property type="protein sequence ID" value="KRM08021.1"/>
    <property type="molecule type" value="Genomic_DNA"/>
</dbReference>
<dbReference type="Pfam" id="PF19528">
    <property type="entry name" value="DUF6056"/>
    <property type="match status" value="1"/>
</dbReference>
<keyword evidence="4" id="KW-1185">Reference proteome</keyword>
<protein>
    <submittedName>
        <fullName evidence="3">Uncharacterized protein</fullName>
    </submittedName>
</protein>
<keyword evidence="2" id="KW-1133">Transmembrane helix</keyword>
<evidence type="ECO:0000313" key="4">
    <source>
        <dbReference type="Proteomes" id="UP000051315"/>
    </source>
</evidence>
<dbReference type="AlphaFoldDB" id="A0A0R1VRB5"/>
<evidence type="ECO:0000313" key="3">
    <source>
        <dbReference type="EMBL" id="KRM08021.1"/>
    </source>
</evidence>
<keyword evidence="2" id="KW-0812">Transmembrane</keyword>
<sequence>MTWAMLILGILAGMSNEVGSSTAILVVAYFTFFARPEGAFNDFWWKIVGVVANLIGFLTMLALSSNSSESQTYGVKDGLVYHLKNIFGMTLTNSGVLLLLILIVSLIVLFNQPDFFRGVFEKRPLTPTEMATLSGFIFLISALAGIAATVISPVLFPRLWFAVNILLIVSLLNLLAAYQGVHKDSFFNYTILTLLTTALLFLAIPSYQLHLKDIKPFYNVFYTHQKLATTAHQRGQKIVRVPGIPVTDDLYNPYKETPYVMPGNLKKQWSNTWMAHFWGVEEIRLDNEVPVQVSPQKNLAPIGSIQNWSQTRFGQIHFLKKLPLPNVTAQPNFVQSIKNDPARKPVDEPQLDNRDLPADKP</sequence>
<dbReference type="PATRIC" id="fig|1423735.3.peg.726"/>
<evidence type="ECO:0000256" key="1">
    <source>
        <dbReference type="SAM" id="MobiDB-lite"/>
    </source>
</evidence>
<dbReference type="STRING" id="1423735.FC15_GL000692"/>
<feature type="transmembrane region" description="Helical" evidence="2">
    <location>
        <begin position="86"/>
        <end position="110"/>
    </location>
</feature>
<feature type="transmembrane region" description="Helical" evidence="2">
    <location>
        <begin position="186"/>
        <end position="207"/>
    </location>
</feature>
<dbReference type="InterPro" id="IPR045691">
    <property type="entry name" value="DUF6056"/>
</dbReference>
<feature type="region of interest" description="Disordered" evidence="1">
    <location>
        <begin position="336"/>
        <end position="361"/>
    </location>
</feature>
<keyword evidence="2" id="KW-0472">Membrane</keyword>
<feature type="transmembrane region" description="Helical" evidence="2">
    <location>
        <begin position="159"/>
        <end position="180"/>
    </location>
</feature>
<organism evidence="3 4">
    <name type="scientific">Lapidilactobacillus concavus DSM 17758</name>
    <dbReference type="NCBI Taxonomy" id="1423735"/>
    <lineage>
        <taxon>Bacteria</taxon>
        <taxon>Bacillati</taxon>
        <taxon>Bacillota</taxon>
        <taxon>Bacilli</taxon>
        <taxon>Lactobacillales</taxon>
        <taxon>Lactobacillaceae</taxon>
        <taxon>Lapidilactobacillus</taxon>
    </lineage>
</organism>
<evidence type="ECO:0000256" key="2">
    <source>
        <dbReference type="SAM" id="Phobius"/>
    </source>
</evidence>
<feature type="transmembrane region" description="Helical" evidence="2">
    <location>
        <begin position="44"/>
        <end position="65"/>
    </location>
</feature>
<feature type="transmembrane region" description="Helical" evidence="2">
    <location>
        <begin position="130"/>
        <end position="152"/>
    </location>
</feature>
<proteinExistence type="predicted"/>
<reference evidence="3 4" key="1">
    <citation type="journal article" date="2015" name="Genome Announc.">
        <title>Expanding the biotechnology potential of lactobacilli through comparative genomics of 213 strains and associated genera.</title>
        <authorList>
            <person name="Sun Z."/>
            <person name="Harris H.M."/>
            <person name="McCann A."/>
            <person name="Guo C."/>
            <person name="Argimon S."/>
            <person name="Zhang W."/>
            <person name="Yang X."/>
            <person name="Jeffery I.B."/>
            <person name="Cooney J.C."/>
            <person name="Kagawa T.F."/>
            <person name="Liu W."/>
            <person name="Song Y."/>
            <person name="Salvetti E."/>
            <person name="Wrobel A."/>
            <person name="Rasinkangas P."/>
            <person name="Parkhill J."/>
            <person name="Rea M.C."/>
            <person name="O'Sullivan O."/>
            <person name="Ritari J."/>
            <person name="Douillard F.P."/>
            <person name="Paul Ross R."/>
            <person name="Yang R."/>
            <person name="Briner A.E."/>
            <person name="Felis G.E."/>
            <person name="de Vos W.M."/>
            <person name="Barrangou R."/>
            <person name="Klaenhammer T.R."/>
            <person name="Caufield P.W."/>
            <person name="Cui Y."/>
            <person name="Zhang H."/>
            <person name="O'Toole P.W."/>
        </authorList>
    </citation>
    <scope>NUCLEOTIDE SEQUENCE [LARGE SCALE GENOMIC DNA]</scope>
    <source>
        <strain evidence="3 4">DSM 17758</strain>
    </source>
</reference>
<name>A0A0R1VRB5_9LACO</name>
<dbReference type="Proteomes" id="UP000051315">
    <property type="component" value="Unassembled WGS sequence"/>
</dbReference>
<gene>
    <name evidence="3" type="ORF">FC15_GL000692</name>
</gene>
<accession>A0A0R1VRB5</accession>